<dbReference type="InterPro" id="IPR006527">
    <property type="entry name" value="F-box-assoc_dom_typ1"/>
</dbReference>
<dbReference type="CDD" id="cd22157">
    <property type="entry name" value="F-box_AtFBW1-like"/>
    <property type="match status" value="1"/>
</dbReference>
<dbReference type="InterPro" id="IPR036047">
    <property type="entry name" value="F-box-like_dom_sf"/>
</dbReference>
<keyword evidence="4" id="KW-1185">Reference proteome</keyword>
<gene>
    <name evidence="3" type="ORF">PIB30_001456</name>
</gene>
<accession>A0ABU6Q3T3</accession>
<dbReference type="EMBL" id="JASCZI010000003">
    <property type="protein sequence ID" value="MED6106063.1"/>
    <property type="molecule type" value="Genomic_DNA"/>
</dbReference>
<evidence type="ECO:0000313" key="3">
    <source>
        <dbReference type="EMBL" id="MED6106063.1"/>
    </source>
</evidence>
<dbReference type="PANTHER" id="PTHR31672">
    <property type="entry name" value="BNACNNG10540D PROTEIN"/>
    <property type="match status" value="1"/>
</dbReference>
<dbReference type="InterPro" id="IPR017451">
    <property type="entry name" value="F-box-assoc_interact_dom"/>
</dbReference>
<comment type="caution">
    <text evidence="3">The sequence shown here is derived from an EMBL/GenBank/DDBJ whole genome shotgun (WGS) entry which is preliminary data.</text>
</comment>
<feature type="region of interest" description="Disordered" evidence="1">
    <location>
        <begin position="1"/>
        <end position="25"/>
    </location>
</feature>
<evidence type="ECO:0000259" key="2">
    <source>
        <dbReference type="PROSITE" id="PS50181"/>
    </source>
</evidence>
<dbReference type="PANTHER" id="PTHR31672:SF13">
    <property type="entry name" value="F-BOX PROTEIN CPR30-LIKE"/>
    <property type="match status" value="1"/>
</dbReference>
<feature type="compositionally biased region" description="Basic and acidic residues" evidence="1">
    <location>
        <begin position="8"/>
        <end position="25"/>
    </location>
</feature>
<organism evidence="3 4">
    <name type="scientific">Stylosanthes scabra</name>
    <dbReference type="NCBI Taxonomy" id="79078"/>
    <lineage>
        <taxon>Eukaryota</taxon>
        <taxon>Viridiplantae</taxon>
        <taxon>Streptophyta</taxon>
        <taxon>Embryophyta</taxon>
        <taxon>Tracheophyta</taxon>
        <taxon>Spermatophyta</taxon>
        <taxon>Magnoliopsida</taxon>
        <taxon>eudicotyledons</taxon>
        <taxon>Gunneridae</taxon>
        <taxon>Pentapetalae</taxon>
        <taxon>rosids</taxon>
        <taxon>fabids</taxon>
        <taxon>Fabales</taxon>
        <taxon>Fabaceae</taxon>
        <taxon>Papilionoideae</taxon>
        <taxon>50 kb inversion clade</taxon>
        <taxon>dalbergioids sensu lato</taxon>
        <taxon>Dalbergieae</taxon>
        <taxon>Pterocarpus clade</taxon>
        <taxon>Stylosanthes</taxon>
    </lineage>
</organism>
<name>A0ABU6Q3T3_9FABA</name>
<dbReference type="NCBIfam" id="TIGR01640">
    <property type="entry name" value="F_box_assoc_1"/>
    <property type="match status" value="1"/>
</dbReference>
<reference evidence="3 4" key="1">
    <citation type="journal article" date="2023" name="Plants (Basel)">
        <title>Bridging the Gap: Combining Genomics and Transcriptomics Approaches to Understand Stylosanthes scabra, an Orphan Legume from the Brazilian Caatinga.</title>
        <authorList>
            <person name="Ferreira-Neto J.R.C."/>
            <person name="da Silva M.D."/>
            <person name="Binneck E."/>
            <person name="de Melo N.F."/>
            <person name="da Silva R.H."/>
            <person name="de Melo A.L.T.M."/>
            <person name="Pandolfi V."/>
            <person name="Bustamante F.O."/>
            <person name="Brasileiro-Vidal A.C."/>
            <person name="Benko-Iseppon A.M."/>
        </authorList>
    </citation>
    <scope>NUCLEOTIDE SEQUENCE [LARGE SCALE GENOMIC DNA]</scope>
    <source>
        <tissue evidence="3">Leaves</tissue>
    </source>
</reference>
<dbReference type="Pfam" id="PF07734">
    <property type="entry name" value="FBA_1"/>
    <property type="match status" value="1"/>
</dbReference>
<proteinExistence type="predicted"/>
<dbReference type="SUPFAM" id="SSF50965">
    <property type="entry name" value="Galactose oxidase, central domain"/>
    <property type="match status" value="1"/>
</dbReference>
<evidence type="ECO:0000313" key="4">
    <source>
        <dbReference type="Proteomes" id="UP001341840"/>
    </source>
</evidence>
<feature type="domain" description="F-box" evidence="2">
    <location>
        <begin position="32"/>
        <end position="75"/>
    </location>
</feature>
<dbReference type="PROSITE" id="PS50181">
    <property type="entry name" value="FBOX"/>
    <property type="match status" value="1"/>
</dbReference>
<dbReference type="Proteomes" id="UP001341840">
    <property type="component" value="Unassembled WGS sequence"/>
</dbReference>
<dbReference type="Pfam" id="PF00646">
    <property type="entry name" value="F-box"/>
    <property type="match status" value="1"/>
</dbReference>
<dbReference type="InterPro" id="IPR001810">
    <property type="entry name" value="F-box_dom"/>
</dbReference>
<dbReference type="InterPro" id="IPR011043">
    <property type="entry name" value="Gal_Oxase/kelch_b-propeller"/>
</dbReference>
<dbReference type="Gene3D" id="1.20.1280.50">
    <property type="match status" value="1"/>
</dbReference>
<dbReference type="SUPFAM" id="SSF81383">
    <property type="entry name" value="F-box domain"/>
    <property type="match status" value="1"/>
</dbReference>
<sequence>MSKTLNRRSGERNKAKEPSSMEKKEKGIHDILPSELIQRILLSVPANYLLCLRCVCKLWNSLISDPFFAESHLRLSLAPSYASIFRKYSAKAYFFRLQEVFNDDNYAVKEASFPSDVFRVMGSCRGFVLLNLDPWSLQVWNPLTGSSKEISCFCIVSRSKLPGFLSFFPRDAILFGFGYDESQDDYLVVVAWHDITNLQHHLDFFSLRANSWINIDSALPKPFGRRNWQRCGVFLNGAIHWLSCNLKAYSEAILIFDLKERSFSKISIPEPPVMCDAANLVLLGGCLAFCMYSHDSCEHKTYIWVMKEYKVQSSWTLYEIPCRYFEPLCLFTESHDIVALVNISIYRPLKFAKYNVRKELLQEFKCPETAYHRYEYPLDLASYSVYTESLLLLPGDNKHSDDDKKNNVM</sequence>
<dbReference type="InterPro" id="IPR050796">
    <property type="entry name" value="SCF_F-box_component"/>
</dbReference>
<protein>
    <recommendedName>
        <fullName evidence="2">F-box domain-containing protein</fullName>
    </recommendedName>
</protein>
<dbReference type="SMART" id="SM00256">
    <property type="entry name" value="FBOX"/>
    <property type="match status" value="1"/>
</dbReference>
<evidence type="ECO:0000256" key="1">
    <source>
        <dbReference type="SAM" id="MobiDB-lite"/>
    </source>
</evidence>